<gene>
    <name evidence="1" type="ORF">GCM10010422_47170</name>
</gene>
<sequence length="165" mass="17507">MRALDESVGAARVPAADMADLAGVIRAFLAVEARSGARVRLGGGLFDVVITSSVMEARCVVTVIDEVQSGCGPVIEDPENGWLYWLVPPGSCARWAWHGHAVCLGAPHTITLPSPSRRVAPGPYWLRAPAGDRLVPMAPLWDALAQFRPEPTPHAALAARLGINT</sequence>
<proteinExistence type="predicted"/>
<protein>
    <submittedName>
        <fullName evidence="1">Uncharacterized protein</fullName>
    </submittedName>
</protein>
<evidence type="ECO:0000313" key="1">
    <source>
        <dbReference type="EMBL" id="GAA2494351.1"/>
    </source>
</evidence>
<comment type="caution">
    <text evidence="1">The sequence shown here is derived from an EMBL/GenBank/DDBJ whole genome shotgun (WGS) entry which is preliminary data.</text>
</comment>
<name>A0ABN3M2H6_9ACTN</name>
<dbReference type="Proteomes" id="UP001501721">
    <property type="component" value="Unassembled WGS sequence"/>
</dbReference>
<reference evidence="1 2" key="1">
    <citation type="journal article" date="2019" name="Int. J. Syst. Evol. Microbiol.">
        <title>The Global Catalogue of Microorganisms (GCM) 10K type strain sequencing project: providing services to taxonomists for standard genome sequencing and annotation.</title>
        <authorList>
            <consortium name="The Broad Institute Genomics Platform"/>
            <consortium name="The Broad Institute Genome Sequencing Center for Infectious Disease"/>
            <person name="Wu L."/>
            <person name="Ma J."/>
        </authorList>
    </citation>
    <scope>NUCLEOTIDE SEQUENCE [LARGE SCALE GENOMIC DNA]</scope>
    <source>
        <strain evidence="1 2">JCM 6923</strain>
    </source>
</reference>
<dbReference type="EMBL" id="BAAATL010000023">
    <property type="protein sequence ID" value="GAA2494351.1"/>
    <property type="molecule type" value="Genomic_DNA"/>
</dbReference>
<keyword evidence="2" id="KW-1185">Reference proteome</keyword>
<evidence type="ECO:0000313" key="2">
    <source>
        <dbReference type="Proteomes" id="UP001501721"/>
    </source>
</evidence>
<accession>A0ABN3M2H6</accession>
<organism evidence="1 2">
    <name type="scientific">Streptomyces graminearus</name>
    <dbReference type="NCBI Taxonomy" id="284030"/>
    <lineage>
        <taxon>Bacteria</taxon>
        <taxon>Bacillati</taxon>
        <taxon>Actinomycetota</taxon>
        <taxon>Actinomycetes</taxon>
        <taxon>Kitasatosporales</taxon>
        <taxon>Streptomycetaceae</taxon>
        <taxon>Streptomyces</taxon>
    </lineage>
</organism>